<evidence type="ECO:0000313" key="1">
    <source>
        <dbReference type="EMBL" id="CAH0560094.1"/>
    </source>
</evidence>
<keyword evidence="2" id="KW-1185">Reference proteome</keyword>
<proteinExistence type="predicted"/>
<reference evidence="1" key="1">
    <citation type="submission" date="2021-12" db="EMBL/GenBank/DDBJ databases">
        <authorList>
            <person name="King R."/>
        </authorList>
    </citation>
    <scope>NUCLEOTIDE SEQUENCE</scope>
</reference>
<evidence type="ECO:0000313" key="2">
    <source>
        <dbReference type="Proteomes" id="UP001154078"/>
    </source>
</evidence>
<dbReference type="EMBL" id="OV121138">
    <property type="protein sequence ID" value="CAH0560094.1"/>
    <property type="molecule type" value="Genomic_DNA"/>
</dbReference>
<dbReference type="PANTHER" id="PTHR21055:SF3">
    <property type="entry name" value="PROTEIN PHOSPHATASE 1 REGULATORY SUBUNIT 36"/>
    <property type="match status" value="1"/>
</dbReference>
<dbReference type="InterPro" id="IPR026142">
    <property type="entry name" value="Pro_pase_1_reg_su_36"/>
</dbReference>
<gene>
    <name evidence="1" type="ORF">MELIAE_LOCUS9918</name>
</gene>
<dbReference type="GO" id="GO:0019902">
    <property type="term" value="F:phosphatase binding"/>
    <property type="evidence" value="ECO:0007669"/>
    <property type="project" value="InterPro"/>
</dbReference>
<dbReference type="Pfam" id="PF14895">
    <property type="entry name" value="PPPI_inhib"/>
    <property type="match status" value="1"/>
</dbReference>
<organism evidence="1 2">
    <name type="scientific">Brassicogethes aeneus</name>
    <name type="common">Rape pollen beetle</name>
    <name type="synonym">Meligethes aeneus</name>
    <dbReference type="NCBI Taxonomy" id="1431903"/>
    <lineage>
        <taxon>Eukaryota</taxon>
        <taxon>Metazoa</taxon>
        <taxon>Ecdysozoa</taxon>
        <taxon>Arthropoda</taxon>
        <taxon>Hexapoda</taxon>
        <taxon>Insecta</taxon>
        <taxon>Pterygota</taxon>
        <taxon>Neoptera</taxon>
        <taxon>Endopterygota</taxon>
        <taxon>Coleoptera</taxon>
        <taxon>Polyphaga</taxon>
        <taxon>Cucujiformia</taxon>
        <taxon>Nitidulidae</taxon>
        <taxon>Meligethinae</taxon>
        <taxon>Brassicogethes</taxon>
    </lineage>
</organism>
<dbReference type="OrthoDB" id="6724830at2759"/>
<dbReference type="AlphaFoldDB" id="A0A9P0BCC8"/>
<name>A0A9P0BCC8_BRAAE</name>
<protein>
    <submittedName>
        <fullName evidence="1">Uncharacterized protein</fullName>
    </submittedName>
</protein>
<sequence length="422" mass="49284">MERSQFKCGVWSWDDDMDELIFNSKEPSQVSDTSLDRGADSEVFRMRETLDSLEQAQYRKLYQRRVKIQDPEVVTLQDVKDIIIYLINPKDLSPEFIQFVHTPSIDRFFRALIVYFQFFIETYENVLERRELAARSLRNANVERNEAIISENMADLRSVVSKEFSAILMGSMESMQFHHMNTKNNTSLTGKDRRQYECLINFSSRVVWITHWRKYLANIEVEINRLIRSDYFNIVERKGRISQANQLSSEEKKIIFGENWYHEKKLKQKSPIVQEILTCDHDVPLMTINVYNLSTDERSEFLSAAFSFPEEDLAHNGIALGCLGWPRVKFDAMLKLIPRNVITSMSNLNMISASEANTINLFVPPETFDLPAKAAVISLKEAASNYNRKEDVNAETLQCKTDRVKQKNIWLRYLKNIELELD</sequence>
<accession>A0A9P0BCC8</accession>
<dbReference type="Proteomes" id="UP001154078">
    <property type="component" value="Chromosome 7"/>
</dbReference>
<dbReference type="PANTHER" id="PTHR21055">
    <property type="entry name" value="PROTEIN PHOSPHATASE 1 REGULATORY SUBUNIT 36"/>
    <property type="match status" value="1"/>
</dbReference>